<feature type="non-terminal residue" evidence="3">
    <location>
        <position position="197"/>
    </location>
</feature>
<dbReference type="AlphaFoldDB" id="X1AJP2"/>
<dbReference type="InterPro" id="IPR049945">
    <property type="entry name" value="AAA_22"/>
</dbReference>
<proteinExistence type="inferred from homology"/>
<comment type="similarity">
    <text evidence="1">Belongs to the CDC6/cdc18 family.</text>
</comment>
<dbReference type="EMBL" id="BART01017826">
    <property type="protein sequence ID" value="GAG82474.1"/>
    <property type="molecule type" value="Genomic_DNA"/>
</dbReference>
<protein>
    <recommendedName>
        <fullName evidence="2">ORC1/DEAH AAA+ ATPase domain-containing protein</fullName>
    </recommendedName>
</protein>
<accession>X1AJP2</accession>
<dbReference type="PANTHER" id="PTHR10763">
    <property type="entry name" value="CELL DIVISION CONTROL PROTEIN 6-RELATED"/>
    <property type="match status" value="1"/>
</dbReference>
<dbReference type="Gene3D" id="3.40.50.300">
    <property type="entry name" value="P-loop containing nucleotide triphosphate hydrolases"/>
    <property type="match status" value="1"/>
</dbReference>
<dbReference type="GO" id="GO:0016887">
    <property type="term" value="F:ATP hydrolysis activity"/>
    <property type="evidence" value="ECO:0007669"/>
    <property type="project" value="InterPro"/>
</dbReference>
<dbReference type="SUPFAM" id="SSF52540">
    <property type="entry name" value="P-loop containing nucleoside triphosphate hydrolases"/>
    <property type="match status" value="1"/>
</dbReference>
<name>X1AJP2_9ZZZZ</name>
<dbReference type="PANTHER" id="PTHR10763:SF26">
    <property type="entry name" value="CELL DIVISION CONTROL PROTEIN 6 HOMOLOG"/>
    <property type="match status" value="1"/>
</dbReference>
<feature type="domain" description="ORC1/DEAH AAA+ ATPase" evidence="2">
    <location>
        <begin position="58"/>
        <end position="175"/>
    </location>
</feature>
<dbReference type="Pfam" id="PF13401">
    <property type="entry name" value="AAA_22"/>
    <property type="match status" value="1"/>
</dbReference>
<evidence type="ECO:0000256" key="1">
    <source>
        <dbReference type="ARBA" id="ARBA00006184"/>
    </source>
</evidence>
<dbReference type="InterPro" id="IPR027417">
    <property type="entry name" value="P-loop_NTPase"/>
</dbReference>
<gene>
    <name evidence="3" type="ORF">S01H4_33804</name>
</gene>
<evidence type="ECO:0000313" key="3">
    <source>
        <dbReference type="EMBL" id="GAG82474.1"/>
    </source>
</evidence>
<comment type="caution">
    <text evidence="3">The sequence shown here is derived from an EMBL/GenBank/DDBJ whole genome shotgun (WGS) entry which is preliminary data.</text>
</comment>
<evidence type="ECO:0000259" key="2">
    <source>
        <dbReference type="Pfam" id="PF13401"/>
    </source>
</evidence>
<dbReference type="CDD" id="cd00009">
    <property type="entry name" value="AAA"/>
    <property type="match status" value="1"/>
</dbReference>
<sequence length="197" mass="21875">MEKPLDKLFDKFLQGQGIFKDRDALRPTYVPDDLPYRDEQMGILGSILGPALRGAPPSNILCYGKTGTGKTVVSRYVLDLLVAKAEESKVNAPLTAHVNCRIVGTNYRVLKKLCDDINATMRDGSDVPFTGLPTDEIRSIFKRKLDSESKIMVVVLDEVDSLVKRDVNQGNDILYGLTRMNSELEKSRISIIGISND</sequence>
<dbReference type="InterPro" id="IPR050311">
    <property type="entry name" value="ORC1/CDC6"/>
</dbReference>
<reference evidence="3" key="1">
    <citation type="journal article" date="2014" name="Front. Microbiol.">
        <title>High frequency of phylogenetically diverse reductive dehalogenase-homologous genes in deep subseafloor sedimentary metagenomes.</title>
        <authorList>
            <person name="Kawai M."/>
            <person name="Futagami T."/>
            <person name="Toyoda A."/>
            <person name="Takaki Y."/>
            <person name="Nishi S."/>
            <person name="Hori S."/>
            <person name="Arai W."/>
            <person name="Tsubouchi T."/>
            <person name="Morono Y."/>
            <person name="Uchiyama I."/>
            <person name="Ito T."/>
            <person name="Fujiyama A."/>
            <person name="Inagaki F."/>
            <person name="Takami H."/>
        </authorList>
    </citation>
    <scope>NUCLEOTIDE SEQUENCE</scope>
    <source>
        <strain evidence="3">Expedition CK06-06</strain>
    </source>
</reference>
<organism evidence="3">
    <name type="scientific">marine sediment metagenome</name>
    <dbReference type="NCBI Taxonomy" id="412755"/>
    <lineage>
        <taxon>unclassified sequences</taxon>
        <taxon>metagenomes</taxon>
        <taxon>ecological metagenomes</taxon>
    </lineage>
</organism>